<comment type="caution">
    <text evidence="1">The sequence shown here is derived from an EMBL/GenBank/DDBJ whole genome shotgun (WGS) entry which is preliminary data.</text>
</comment>
<evidence type="ECO:0008006" key="3">
    <source>
        <dbReference type="Google" id="ProtNLM"/>
    </source>
</evidence>
<dbReference type="RefSeq" id="WP_377758791.1">
    <property type="nucleotide sequence ID" value="NZ_JBHRXY010000001.1"/>
</dbReference>
<name>A0ABV7TZW2_9RHOB</name>
<dbReference type="Proteomes" id="UP001595539">
    <property type="component" value="Unassembled WGS sequence"/>
</dbReference>
<evidence type="ECO:0000313" key="2">
    <source>
        <dbReference type="Proteomes" id="UP001595539"/>
    </source>
</evidence>
<dbReference type="Gene3D" id="4.10.410.40">
    <property type="match status" value="1"/>
</dbReference>
<gene>
    <name evidence="1" type="ORF">ACFOM8_01930</name>
</gene>
<sequence>MALLAVAGSKLYIGGILEPTNEDFTEADFSGQTWLEVDGWETMGNVGDTNATITTALINRGRDVKQKGTANAGSTEMQFAALLGVTPDPGQKAMMQAAKSRANYAFKIELSDGDGGASPTILYFSALVMSSRIVGGGANTIQMRSFPLEINSNVVEVDAA</sequence>
<accession>A0ABV7TZW2</accession>
<keyword evidence="2" id="KW-1185">Reference proteome</keyword>
<organism evidence="1 2">
    <name type="scientific">Paracoccus angustae</name>
    <dbReference type="NCBI Taxonomy" id="1671480"/>
    <lineage>
        <taxon>Bacteria</taxon>
        <taxon>Pseudomonadati</taxon>
        <taxon>Pseudomonadota</taxon>
        <taxon>Alphaproteobacteria</taxon>
        <taxon>Rhodobacterales</taxon>
        <taxon>Paracoccaceae</taxon>
        <taxon>Paracoccus</taxon>
    </lineage>
</organism>
<protein>
    <recommendedName>
        <fullName evidence="3">Phage tail protein</fullName>
    </recommendedName>
</protein>
<reference evidence="2" key="1">
    <citation type="journal article" date="2019" name="Int. J. Syst. Evol. Microbiol.">
        <title>The Global Catalogue of Microorganisms (GCM) 10K type strain sequencing project: providing services to taxonomists for standard genome sequencing and annotation.</title>
        <authorList>
            <consortium name="The Broad Institute Genomics Platform"/>
            <consortium name="The Broad Institute Genome Sequencing Center for Infectious Disease"/>
            <person name="Wu L."/>
            <person name="Ma J."/>
        </authorList>
    </citation>
    <scope>NUCLEOTIDE SEQUENCE [LARGE SCALE GENOMIC DNA]</scope>
    <source>
        <strain evidence="2">KCTC 42473</strain>
    </source>
</reference>
<dbReference type="EMBL" id="JBHRXY010000001">
    <property type="protein sequence ID" value="MFC3628199.1"/>
    <property type="molecule type" value="Genomic_DNA"/>
</dbReference>
<evidence type="ECO:0000313" key="1">
    <source>
        <dbReference type="EMBL" id="MFC3628199.1"/>
    </source>
</evidence>
<proteinExistence type="predicted"/>